<evidence type="ECO:0000313" key="2">
    <source>
        <dbReference type="Proteomes" id="UP001141806"/>
    </source>
</evidence>
<proteinExistence type="predicted"/>
<dbReference type="Proteomes" id="UP001141806">
    <property type="component" value="Unassembled WGS sequence"/>
</dbReference>
<keyword evidence="2" id="KW-1185">Reference proteome</keyword>
<dbReference type="EMBL" id="JAMYWD010000012">
    <property type="protein sequence ID" value="KAJ4953621.1"/>
    <property type="molecule type" value="Genomic_DNA"/>
</dbReference>
<reference evidence="1" key="1">
    <citation type="journal article" date="2023" name="Plant J.">
        <title>The genome of the king protea, Protea cynaroides.</title>
        <authorList>
            <person name="Chang J."/>
            <person name="Duong T.A."/>
            <person name="Schoeman C."/>
            <person name="Ma X."/>
            <person name="Roodt D."/>
            <person name="Barker N."/>
            <person name="Li Z."/>
            <person name="Van de Peer Y."/>
            <person name="Mizrachi E."/>
        </authorList>
    </citation>
    <scope>NUCLEOTIDE SEQUENCE</scope>
    <source>
        <tissue evidence="1">Young leaves</tissue>
    </source>
</reference>
<comment type="caution">
    <text evidence="1">The sequence shown here is derived from an EMBL/GenBank/DDBJ whole genome shotgun (WGS) entry which is preliminary data.</text>
</comment>
<dbReference type="AlphaFoldDB" id="A0A9Q0GV48"/>
<gene>
    <name evidence="1" type="ORF">NE237_030453</name>
</gene>
<protein>
    <submittedName>
        <fullName evidence="1">Uncharacterized protein</fullName>
    </submittedName>
</protein>
<evidence type="ECO:0000313" key="1">
    <source>
        <dbReference type="EMBL" id="KAJ4953621.1"/>
    </source>
</evidence>
<accession>A0A9Q0GV48</accession>
<organism evidence="1 2">
    <name type="scientific">Protea cynaroides</name>
    <dbReference type="NCBI Taxonomy" id="273540"/>
    <lineage>
        <taxon>Eukaryota</taxon>
        <taxon>Viridiplantae</taxon>
        <taxon>Streptophyta</taxon>
        <taxon>Embryophyta</taxon>
        <taxon>Tracheophyta</taxon>
        <taxon>Spermatophyta</taxon>
        <taxon>Magnoliopsida</taxon>
        <taxon>Proteales</taxon>
        <taxon>Proteaceae</taxon>
        <taxon>Protea</taxon>
    </lineage>
</organism>
<name>A0A9Q0GV48_9MAGN</name>
<sequence>MGEHGCRAFDIVLHNGLPNVGGAWAPQPAKPPWPLMPPNWPLNFWWPKGPLSPRFNYPKLKMGSLGTLFKPHLSPVNATEVPQQFQVLAWCPSSSSVFKINSDASLMTNSSKGGIGYIANDHRGHSYLTVSKPSSFGPSFFSGLPFDQS</sequence>